<accession>A0A9Q0RGD7</accession>
<evidence type="ECO:0000313" key="6">
    <source>
        <dbReference type="Proteomes" id="UP001149090"/>
    </source>
</evidence>
<dbReference type="InterPro" id="IPR019354">
    <property type="entry name" value="SMG8-like"/>
</dbReference>
<comment type="caution">
    <text evidence="5">The sequence shown here is derived from an EMBL/GenBank/DDBJ whole genome shotgun (WGS) entry which is preliminary data.</text>
</comment>
<organism evidence="5 6">
    <name type="scientific">Anaeramoeba ignava</name>
    <name type="common">Anaerobic marine amoeba</name>
    <dbReference type="NCBI Taxonomy" id="1746090"/>
    <lineage>
        <taxon>Eukaryota</taxon>
        <taxon>Metamonada</taxon>
        <taxon>Anaeramoebidae</taxon>
        <taxon>Anaeramoeba</taxon>
    </lineage>
</organism>
<dbReference type="Pfam" id="PF10220">
    <property type="entry name" value="Smg8_Smg9"/>
    <property type="match status" value="1"/>
</dbReference>
<sequence>MQNFSFNNLINQINQLNQLISIQKNDPKIAIIGIIGKTQDPEQNYQLFDYLTDDFNAKVISKTDFGTEKNIELGKICPGFRISYSEKKEKLFIQMDSIENDQNISKFLNSLEYKDSEEIAYLIKQAQIYYYLALIFMFSTCQIILINIPALRFDIEWINILKFLSITIQNLKNFRKENEENSLKLIGNILPLISFVYSNTIIDSSRASISSLNSQIRSILSKLNFIKSKNSKNEEIIANIDDNSCLLINQIEASPVSFVLEEINNIEKFIQFNPNEKKEEQIWKRESKVHLLIENQFKFFTSSKLQNFSEWIQFSLAIINCFKNLNLNSIQKLLFNYSQEIEEEKTKNLFENVFDLFQKEFFKEKDDPNKIIEDLIEKYFKKENQNLIGKYIKNFKDKCEEFIKENTENFDDKSWGSDSD</sequence>
<dbReference type="GO" id="GO:0000184">
    <property type="term" value="P:nuclear-transcribed mRNA catabolic process, nonsense-mediated decay"/>
    <property type="evidence" value="ECO:0007669"/>
    <property type="project" value="UniProtKB-KW"/>
</dbReference>
<keyword evidence="6" id="KW-1185">Reference proteome</keyword>
<evidence type="ECO:0000256" key="2">
    <source>
        <dbReference type="ARBA" id="ARBA00023161"/>
    </source>
</evidence>
<dbReference type="AlphaFoldDB" id="A0A9Q0RGD7"/>
<dbReference type="Proteomes" id="UP001149090">
    <property type="component" value="Unassembled WGS sequence"/>
</dbReference>
<proteinExistence type="inferred from homology"/>
<dbReference type="EMBL" id="JAPDFW010000052">
    <property type="protein sequence ID" value="KAJ5078643.1"/>
    <property type="molecule type" value="Genomic_DNA"/>
</dbReference>
<keyword evidence="4" id="KW-1133">Transmembrane helix</keyword>
<gene>
    <name evidence="5" type="ORF">M0811_14827</name>
</gene>
<evidence type="ECO:0000256" key="4">
    <source>
        <dbReference type="SAM" id="Phobius"/>
    </source>
</evidence>
<name>A0A9Q0RGD7_ANAIG</name>
<feature type="transmembrane region" description="Helical" evidence="4">
    <location>
        <begin position="128"/>
        <end position="148"/>
    </location>
</feature>
<keyword evidence="4" id="KW-0472">Membrane</keyword>
<dbReference type="PANTHER" id="PTHR13091">
    <property type="entry name" value="AMPLIFIED IN BREAST CANCER 2-RELATED"/>
    <property type="match status" value="1"/>
</dbReference>
<protein>
    <recommendedName>
        <fullName evidence="3">Nonsense-mediated mRNA decay factor SMG8</fullName>
    </recommendedName>
</protein>
<reference evidence="5" key="1">
    <citation type="submission" date="2022-10" db="EMBL/GenBank/DDBJ databases">
        <title>Novel sulphate-reducing endosymbionts in the free-living metamonad Anaeramoeba.</title>
        <authorList>
            <person name="Jerlstrom-Hultqvist J."/>
            <person name="Cepicka I."/>
            <person name="Gallot-Lavallee L."/>
            <person name="Salas-Leiva D."/>
            <person name="Curtis B.A."/>
            <person name="Zahonova K."/>
            <person name="Pipaliya S."/>
            <person name="Dacks J."/>
            <person name="Roger A.J."/>
        </authorList>
    </citation>
    <scope>NUCLEOTIDE SEQUENCE</scope>
    <source>
        <strain evidence="5">BMAN</strain>
    </source>
</reference>
<dbReference type="PANTHER" id="PTHR13091:SF0">
    <property type="entry name" value="NONSENSE-MEDIATED MRNA DECAY FACTOR SMG8"/>
    <property type="match status" value="1"/>
</dbReference>
<keyword evidence="4" id="KW-0812">Transmembrane</keyword>
<evidence type="ECO:0000313" key="5">
    <source>
        <dbReference type="EMBL" id="KAJ5078643.1"/>
    </source>
</evidence>
<evidence type="ECO:0000256" key="3">
    <source>
        <dbReference type="ARBA" id="ARBA00029509"/>
    </source>
</evidence>
<comment type="similarity">
    <text evidence="1">Belongs to the SMG8 family.</text>
</comment>
<evidence type="ECO:0000256" key="1">
    <source>
        <dbReference type="ARBA" id="ARBA00006443"/>
    </source>
</evidence>
<keyword evidence="2" id="KW-0866">Nonsense-mediated mRNA decay</keyword>